<dbReference type="Proteomes" id="UP000007755">
    <property type="component" value="Unassembled WGS sequence"/>
</dbReference>
<dbReference type="AlphaFoldDB" id="F4WET7"/>
<evidence type="ECO:0000313" key="2">
    <source>
        <dbReference type="EMBL" id="EGI67286.1"/>
    </source>
</evidence>
<evidence type="ECO:0000256" key="1">
    <source>
        <dbReference type="SAM" id="Coils"/>
    </source>
</evidence>
<reference evidence="2" key="1">
    <citation type="submission" date="2011-02" db="EMBL/GenBank/DDBJ databases">
        <title>The genome of the leaf-cutting ant Acromyrmex echinatior suggests key adaptations to social evolution and fungus farming.</title>
        <authorList>
            <person name="Nygaard S."/>
            <person name="Zhang G."/>
        </authorList>
    </citation>
    <scope>NUCLEOTIDE SEQUENCE</scope>
</reference>
<accession>F4WET7</accession>
<feature type="coiled-coil region" evidence="1">
    <location>
        <begin position="3"/>
        <end position="37"/>
    </location>
</feature>
<proteinExistence type="predicted"/>
<keyword evidence="1" id="KW-0175">Coiled coil</keyword>
<dbReference type="EMBL" id="GL888109">
    <property type="protein sequence ID" value="EGI67286.1"/>
    <property type="molecule type" value="Genomic_DNA"/>
</dbReference>
<evidence type="ECO:0000313" key="3">
    <source>
        <dbReference type="Proteomes" id="UP000007755"/>
    </source>
</evidence>
<protein>
    <submittedName>
        <fullName evidence="2">Uncharacterized protein</fullName>
    </submittedName>
</protein>
<gene>
    <name evidence="2" type="ORF">G5I_04135</name>
</gene>
<sequence length="152" mass="17881">MIVRALQDIQKDISNNMEKVRNNVEEVSKSVNALSTKVSNEIQRSITDLRQQMHNMATKEMLEINEIQRGRDMLTLQKVSNEIQHLKRGITDLRQQMNNMVTKETLQKLLKTTGKDMIVLAFSESVFRCCITVYDLRQQYRRKCVTRMRFSI</sequence>
<dbReference type="InParanoid" id="F4WET7"/>
<keyword evidence="3" id="KW-1185">Reference proteome</keyword>
<organism evidence="3">
    <name type="scientific">Acromyrmex echinatior</name>
    <name type="common">Panamanian leafcutter ant</name>
    <name type="synonym">Acromyrmex octospinosus echinatior</name>
    <dbReference type="NCBI Taxonomy" id="103372"/>
    <lineage>
        <taxon>Eukaryota</taxon>
        <taxon>Metazoa</taxon>
        <taxon>Ecdysozoa</taxon>
        <taxon>Arthropoda</taxon>
        <taxon>Hexapoda</taxon>
        <taxon>Insecta</taxon>
        <taxon>Pterygota</taxon>
        <taxon>Neoptera</taxon>
        <taxon>Endopterygota</taxon>
        <taxon>Hymenoptera</taxon>
        <taxon>Apocrita</taxon>
        <taxon>Aculeata</taxon>
        <taxon>Formicoidea</taxon>
        <taxon>Formicidae</taxon>
        <taxon>Myrmicinae</taxon>
        <taxon>Acromyrmex</taxon>
    </lineage>
</organism>
<name>F4WET7_ACREC</name>